<dbReference type="InterPro" id="IPR013249">
    <property type="entry name" value="RNA_pol_sigma70_r4_t2"/>
</dbReference>
<dbReference type="STRING" id="517418.Ctha_2541"/>
<dbReference type="Gene3D" id="1.10.10.10">
    <property type="entry name" value="Winged helix-like DNA-binding domain superfamily/Winged helix DNA-binding domain"/>
    <property type="match status" value="1"/>
</dbReference>
<dbReference type="GO" id="GO:0016987">
    <property type="term" value="F:sigma factor activity"/>
    <property type="evidence" value="ECO:0007669"/>
    <property type="project" value="InterPro"/>
</dbReference>
<name>B3QXS5_CHLT3</name>
<evidence type="ECO:0000259" key="1">
    <source>
        <dbReference type="Pfam" id="PF08281"/>
    </source>
</evidence>
<dbReference type="GO" id="GO:0003677">
    <property type="term" value="F:DNA binding"/>
    <property type="evidence" value="ECO:0007669"/>
    <property type="project" value="InterPro"/>
</dbReference>
<dbReference type="KEGG" id="cts:Ctha_2541"/>
<dbReference type="HOGENOM" id="CLU_1794654_0_0_10"/>
<feature type="domain" description="RNA polymerase sigma factor 70 region 4 type 2" evidence="1">
    <location>
        <begin position="80"/>
        <end position="130"/>
    </location>
</feature>
<dbReference type="Proteomes" id="UP000001208">
    <property type="component" value="Chromosome"/>
</dbReference>
<dbReference type="GO" id="GO:0006352">
    <property type="term" value="P:DNA-templated transcription initiation"/>
    <property type="evidence" value="ECO:0007669"/>
    <property type="project" value="InterPro"/>
</dbReference>
<accession>B3QXS5</accession>
<organism evidence="2 3">
    <name type="scientific">Chloroherpeton thalassium (strain ATCC 35110 / GB-78)</name>
    <dbReference type="NCBI Taxonomy" id="517418"/>
    <lineage>
        <taxon>Bacteria</taxon>
        <taxon>Pseudomonadati</taxon>
        <taxon>Chlorobiota</taxon>
        <taxon>Chlorobiia</taxon>
        <taxon>Chlorobiales</taxon>
        <taxon>Chloroherpetonaceae</taxon>
        <taxon>Chloroherpeton</taxon>
    </lineage>
</organism>
<keyword evidence="3" id="KW-1185">Reference proteome</keyword>
<proteinExistence type="predicted"/>
<dbReference type="eggNOG" id="COG1595">
    <property type="taxonomic scope" value="Bacteria"/>
</dbReference>
<dbReference type="SUPFAM" id="SSF88659">
    <property type="entry name" value="Sigma3 and sigma4 domains of RNA polymerase sigma factors"/>
    <property type="match status" value="1"/>
</dbReference>
<dbReference type="OrthoDB" id="9780326at2"/>
<evidence type="ECO:0000313" key="2">
    <source>
        <dbReference type="EMBL" id="ACF14990.1"/>
    </source>
</evidence>
<protein>
    <submittedName>
        <fullName evidence="2">RNA polymerase, sigma-24 subunit, ECF subfamily</fullName>
    </submittedName>
</protein>
<dbReference type="InterPro" id="IPR036388">
    <property type="entry name" value="WH-like_DNA-bd_sf"/>
</dbReference>
<dbReference type="RefSeq" id="WP_012501072.1">
    <property type="nucleotide sequence ID" value="NC_011026.1"/>
</dbReference>
<dbReference type="InterPro" id="IPR013324">
    <property type="entry name" value="RNA_pol_sigma_r3/r4-like"/>
</dbReference>
<gene>
    <name evidence="2" type="ordered locus">Ctha_2541</name>
</gene>
<evidence type="ECO:0000313" key="3">
    <source>
        <dbReference type="Proteomes" id="UP000001208"/>
    </source>
</evidence>
<dbReference type="Pfam" id="PF08281">
    <property type="entry name" value="Sigma70_r4_2"/>
    <property type="match status" value="1"/>
</dbReference>
<reference evidence="2 3" key="1">
    <citation type="submission" date="2008-06" db="EMBL/GenBank/DDBJ databases">
        <title>Complete sequence of Chloroherpeton thalassium ATCC 35110.</title>
        <authorList>
            <consortium name="US DOE Joint Genome Institute"/>
            <person name="Lucas S."/>
            <person name="Copeland A."/>
            <person name="Lapidus A."/>
            <person name="Glavina del Rio T."/>
            <person name="Dalin E."/>
            <person name="Tice H."/>
            <person name="Bruce D."/>
            <person name="Goodwin L."/>
            <person name="Pitluck S."/>
            <person name="Schmutz J."/>
            <person name="Larimer F."/>
            <person name="Land M."/>
            <person name="Hauser L."/>
            <person name="Kyrpides N."/>
            <person name="Mikhailova N."/>
            <person name="Liu Z."/>
            <person name="Li T."/>
            <person name="Zhao F."/>
            <person name="Overmann J."/>
            <person name="Bryant D.A."/>
            <person name="Richardson P."/>
        </authorList>
    </citation>
    <scope>NUCLEOTIDE SEQUENCE [LARGE SCALE GENOMIC DNA]</scope>
    <source>
        <strain evidence="3">ATCC 35110 / GB-78</strain>
    </source>
</reference>
<dbReference type="AlphaFoldDB" id="B3QXS5"/>
<sequence length="141" mass="15864">MNTHQKAAMEFIDDVYNLAYWMTGNEASTGMLVSQVYLNTPGQTSAEDLFKLFRKHYLNAFGQSTAFNASDVMFIEDGDVAKAVLNLPSDFKLVVLLSDVLELTHTEISHIIEKPIDTVRSWIHWGRKLLGKEIAERASAN</sequence>
<dbReference type="CDD" id="cd06171">
    <property type="entry name" value="Sigma70_r4"/>
    <property type="match status" value="1"/>
</dbReference>
<dbReference type="EMBL" id="CP001100">
    <property type="protein sequence ID" value="ACF14990.1"/>
    <property type="molecule type" value="Genomic_DNA"/>
</dbReference>